<comment type="caution">
    <text evidence="1">The sequence shown here is derived from an EMBL/GenBank/DDBJ whole genome shotgun (WGS) entry which is preliminary data.</text>
</comment>
<keyword evidence="2" id="KW-1185">Reference proteome</keyword>
<name>A0A4Y2FYL3_ARAVE</name>
<gene>
    <name evidence="1" type="ORF">AVEN_210235_1</name>
</gene>
<accession>A0A4Y2FYL3</accession>
<sequence length="152" mass="17378">MIDRYKIRIQRKKFQNAVTESTKLTVYWSLLNGLHFDGSKDNIKVLIKKDTKYYPKTTKEEHYTLVNEPNSVYIGHATAATGGDKAIKEAMLIFFISNNMQLNGLTVVGCDETNVNTGHKGVIIRLMELSSIDHYNGEFVCFKQMNYLSVVY</sequence>
<dbReference type="EMBL" id="BGPR01001102">
    <property type="protein sequence ID" value="GBM45505.1"/>
    <property type="molecule type" value="Genomic_DNA"/>
</dbReference>
<dbReference type="Proteomes" id="UP000499080">
    <property type="component" value="Unassembled WGS sequence"/>
</dbReference>
<proteinExistence type="predicted"/>
<evidence type="ECO:0000313" key="1">
    <source>
        <dbReference type="EMBL" id="GBM45505.1"/>
    </source>
</evidence>
<reference evidence="1 2" key="1">
    <citation type="journal article" date="2019" name="Sci. Rep.">
        <title>Orb-weaving spider Araneus ventricosus genome elucidates the spidroin gene catalogue.</title>
        <authorList>
            <person name="Kono N."/>
            <person name="Nakamura H."/>
            <person name="Ohtoshi R."/>
            <person name="Moran D.A.P."/>
            <person name="Shinohara A."/>
            <person name="Yoshida Y."/>
            <person name="Fujiwara M."/>
            <person name="Mori M."/>
            <person name="Tomita M."/>
            <person name="Arakawa K."/>
        </authorList>
    </citation>
    <scope>NUCLEOTIDE SEQUENCE [LARGE SCALE GENOMIC DNA]</scope>
</reference>
<dbReference type="AlphaFoldDB" id="A0A4Y2FYL3"/>
<protein>
    <submittedName>
        <fullName evidence="1">Uncharacterized protein</fullName>
    </submittedName>
</protein>
<evidence type="ECO:0000313" key="2">
    <source>
        <dbReference type="Proteomes" id="UP000499080"/>
    </source>
</evidence>
<organism evidence="1 2">
    <name type="scientific">Araneus ventricosus</name>
    <name type="common">Orbweaver spider</name>
    <name type="synonym">Epeira ventricosa</name>
    <dbReference type="NCBI Taxonomy" id="182803"/>
    <lineage>
        <taxon>Eukaryota</taxon>
        <taxon>Metazoa</taxon>
        <taxon>Ecdysozoa</taxon>
        <taxon>Arthropoda</taxon>
        <taxon>Chelicerata</taxon>
        <taxon>Arachnida</taxon>
        <taxon>Araneae</taxon>
        <taxon>Araneomorphae</taxon>
        <taxon>Entelegynae</taxon>
        <taxon>Araneoidea</taxon>
        <taxon>Araneidae</taxon>
        <taxon>Araneus</taxon>
    </lineage>
</organism>